<dbReference type="PROSITE" id="PS51077">
    <property type="entry name" value="HTH_ICLR"/>
    <property type="match status" value="1"/>
</dbReference>
<keyword evidence="7" id="KW-1185">Reference proteome</keyword>
<dbReference type="GO" id="GO:0003677">
    <property type="term" value="F:DNA binding"/>
    <property type="evidence" value="ECO:0007669"/>
    <property type="project" value="UniProtKB-KW"/>
</dbReference>
<dbReference type="PANTHER" id="PTHR30136:SF24">
    <property type="entry name" value="HTH-TYPE TRANSCRIPTIONAL REPRESSOR ALLR"/>
    <property type="match status" value="1"/>
</dbReference>
<evidence type="ECO:0000256" key="2">
    <source>
        <dbReference type="ARBA" id="ARBA00023125"/>
    </source>
</evidence>
<sequence length="270" mass="29090">MTDTENTPRDDRAAIDKAFSLLTCFGEQAASGIGVSELARRASLSKSTAFRVLNLLERNGVVERVGSSYRFGQRLHDLGAAVYSPEQDRIREVLTPFLADLYEFTHETVHLATLHGTDVVYLAKLYGHRRVPAPSRVGGRVPAHCTAIGKALIANDPEVFEMITSNTHLQRLTERTVVDVEELSLQLHRIRREGLAFEIEESAPGLACVAVPVFGVGNRAIAGLSVSGPAAGFDPRSHAAALRRVSHAASQALRRAGVGATVRLPHAAAS</sequence>
<dbReference type="PANTHER" id="PTHR30136">
    <property type="entry name" value="HELIX-TURN-HELIX TRANSCRIPTIONAL REGULATOR, ICLR FAMILY"/>
    <property type="match status" value="1"/>
</dbReference>
<dbReference type="AlphaFoldDB" id="A0A3N0GHY9"/>
<dbReference type="GO" id="GO:0045892">
    <property type="term" value="P:negative regulation of DNA-templated transcription"/>
    <property type="evidence" value="ECO:0007669"/>
    <property type="project" value="TreeGrafter"/>
</dbReference>
<dbReference type="SUPFAM" id="SSF46785">
    <property type="entry name" value="Winged helix' DNA-binding domain"/>
    <property type="match status" value="1"/>
</dbReference>
<dbReference type="SMART" id="SM00346">
    <property type="entry name" value="HTH_ICLR"/>
    <property type="match status" value="1"/>
</dbReference>
<evidence type="ECO:0000256" key="3">
    <source>
        <dbReference type="ARBA" id="ARBA00023163"/>
    </source>
</evidence>
<dbReference type="InterPro" id="IPR005471">
    <property type="entry name" value="Tscrpt_reg_IclR_N"/>
</dbReference>
<feature type="domain" description="IclR-ED" evidence="5">
    <location>
        <begin position="74"/>
        <end position="266"/>
    </location>
</feature>
<evidence type="ECO:0000259" key="5">
    <source>
        <dbReference type="PROSITE" id="PS51078"/>
    </source>
</evidence>
<dbReference type="EMBL" id="RJSF01000046">
    <property type="protein sequence ID" value="RNM12104.1"/>
    <property type="molecule type" value="Genomic_DNA"/>
</dbReference>
<protein>
    <submittedName>
        <fullName evidence="6">IclR family transcriptional regulator</fullName>
    </submittedName>
</protein>
<dbReference type="PROSITE" id="PS51078">
    <property type="entry name" value="ICLR_ED"/>
    <property type="match status" value="1"/>
</dbReference>
<dbReference type="Pfam" id="PF09339">
    <property type="entry name" value="HTH_IclR"/>
    <property type="match status" value="1"/>
</dbReference>
<dbReference type="RefSeq" id="WP_123224684.1">
    <property type="nucleotide sequence ID" value="NZ_RJSF01000046.1"/>
</dbReference>
<keyword evidence="1" id="KW-0805">Transcription regulation</keyword>
<dbReference type="InterPro" id="IPR036388">
    <property type="entry name" value="WH-like_DNA-bd_sf"/>
</dbReference>
<keyword evidence="2" id="KW-0238">DNA-binding</keyword>
<evidence type="ECO:0000313" key="7">
    <source>
        <dbReference type="Proteomes" id="UP000279994"/>
    </source>
</evidence>
<organism evidence="6 7">
    <name type="scientific">Nocardioides pocheonensis</name>
    <dbReference type="NCBI Taxonomy" id="661485"/>
    <lineage>
        <taxon>Bacteria</taxon>
        <taxon>Bacillati</taxon>
        <taxon>Actinomycetota</taxon>
        <taxon>Actinomycetes</taxon>
        <taxon>Propionibacteriales</taxon>
        <taxon>Nocardioidaceae</taxon>
        <taxon>Nocardioides</taxon>
    </lineage>
</organism>
<dbReference type="Gene3D" id="3.30.450.40">
    <property type="match status" value="1"/>
</dbReference>
<comment type="caution">
    <text evidence="6">The sequence shown here is derived from an EMBL/GenBank/DDBJ whole genome shotgun (WGS) entry which is preliminary data.</text>
</comment>
<name>A0A3N0GHY9_9ACTN</name>
<dbReference type="InterPro" id="IPR014757">
    <property type="entry name" value="Tscrpt_reg_IclR_C"/>
</dbReference>
<dbReference type="InterPro" id="IPR036390">
    <property type="entry name" value="WH_DNA-bd_sf"/>
</dbReference>
<accession>A0A3N0GHY9</accession>
<dbReference type="GO" id="GO:0003700">
    <property type="term" value="F:DNA-binding transcription factor activity"/>
    <property type="evidence" value="ECO:0007669"/>
    <property type="project" value="TreeGrafter"/>
</dbReference>
<keyword evidence="3" id="KW-0804">Transcription</keyword>
<evidence type="ECO:0000313" key="6">
    <source>
        <dbReference type="EMBL" id="RNM12104.1"/>
    </source>
</evidence>
<dbReference type="InterPro" id="IPR050707">
    <property type="entry name" value="HTH_MetabolicPath_Reg"/>
</dbReference>
<dbReference type="Pfam" id="PF01614">
    <property type="entry name" value="IclR_C"/>
    <property type="match status" value="1"/>
</dbReference>
<evidence type="ECO:0000256" key="1">
    <source>
        <dbReference type="ARBA" id="ARBA00023015"/>
    </source>
</evidence>
<dbReference type="OrthoDB" id="60629at2"/>
<gene>
    <name evidence="6" type="ORF">EFL26_20035</name>
</gene>
<feature type="domain" description="HTH iclR-type" evidence="4">
    <location>
        <begin position="12"/>
        <end position="73"/>
    </location>
</feature>
<dbReference type="Proteomes" id="UP000279994">
    <property type="component" value="Unassembled WGS sequence"/>
</dbReference>
<reference evidence="6 7" key="1">
    <citation type="submission" date="2018-11" db="EMBL/GenBank/DDBJ databases">
        <authorList>
            <person name="Li F."/>
        </authorList>
    </citation>
    <scope>NUCLEOTIDE SEQUENCE [LARGE SCALE GENOMIC DNA]</scope>
    <source>
        <strain evidence="6 7">Gsoil 818</strain>
    </source>
</reference>
<evidence type="ECO:0000259" key="4">
    <source>
        <dbReference type="PROSITE" id="PS51077"/>
    </source>
</evidence>
<dbReference type="Gene3D" id="1.10.10.10">
    <property type="entry name" value="Winged helix-like DNA-binding domain superfamily/Winged helix DNA-binding domain"/>
    <property type="match status" value="1"/>
</dbReference>
<dbReference type="InterPro" id="IPR029016">
    <property type="entry name" value="GAF-like_dom_sf"/>
</dbReference>
<proteinExistence type="predicted"/>
<dbReference type="SUPFAM" id="SSF55781">
    <property type="entry name" value="GAF domain-like"/>
    <property type="match status" value="1"/>
</dbReference>